<evidence type="ECO:0000256" key="8">
    <source>
        <dbReference type="ARBA" id="ARBA00022989"/>
    </source>
</evidence>
<reference evidence="14" key="1">
    <citation type="journal article" date="2017" name="Proc. Natl. Acad. Sci. U.S.A.">
        <title>Simulation of Deepwater Horizon oil plume reveals substrate specialization within a complex community of hydrocarbon-degraders.</title>
        <authorList>
            <person name="Hu P."/>
            <person name="Dubinsky E.A."/>
            <person name="Probst A.J."/>
            <person name="Wang J."/>
            <person name="Sieber C.M.K."/>
            <person name="Tom L.M."/>
            <person name="Gardinali P."/>
            <person name="Banfield J.F."/>
            <person name="Atlas R.M."/>
            <person name="Andersen G.L."/>
        </authorList>
    </citation>
    <scope>NUCLEOTIDE SEQUENCE [LARGE SCALE GENOMIC DNA]</scope>
</reference>
<dbReference type="PROSITE" id="PS50928">
    <property type="entry name" value="ABC_TM1"/>
    <property type="match status" value="1"/>
</dbReference>
<feature type="transmembrane region" description="Helical" evidence="10">
    <location>
        <begin position="48"/>
        <end position="69"/>
    </location>
</feature>
<keyword evidence="8 10" id="KW-1133">Transmembrane helix</keyword>
<evidence type="ECO:0000256" key="10">
    <source>
        <dbReference type="RuleBase" id="RU363032"/>
    </source>
</evidence>
<feature type="domain" description="ABC transmembrane type-1" evidence="12">
    <location>
        <begin position="10"/>
        <end position="215"/>
    </location>
</feature>
<evidence type="ECO:0000313" key="13">
    <source>
        <dbReference type="EMBL" id="OUR98678.1"/>
    </source>
</evidence>
<dbReference type="GO" id="GO:0015098">
    <property type="term" value="F:molybdate ion transmembrane transporter activity"/>
    <property type="evidence" value="ECO:0007669"/>
    <property type="project" value="UniProtKB-UniRule"/>
</dbReference>
<evidence type="ECO:0000256" key="4">
    <source>
        <dbReference type="ARBA" id="ARBA00022448"/>
    </source>
</evidence>
<evidence type="ECO:0000256" key="1">
    <source>
        <dbReference type="ARBA" id="ARBA00002949"/>
    </source>
</evidence>
<keyword evidence="7 10" id="KW-0812">Transmembrane</keyword>
<dbReference type="InterPro" id="IPR035906">
    <property type="entry name" value="MetI-like_sf"/>
</dbReference>
<comment type="subcellular location">
    <subcellularLocation>
        <location evidence="2 10">Cell membrane</location>
        <topology evidence="2 10">Multi-pass membrane protein</topology>
    </subcellularLocation>
</comment>
<comment type="function">
    <text evidence="1 11">Part of the binding-protein-dependent transport system for molybdenum; probably responsible for the translocation of the substrate across the membrane.</text>
</comment>
<keyword evidence="9 10" id="KW-0472">Membrane</keyword>
<evidence type="ECO:0000313" key="14">
    <source>
        <dbReference type="Proteomes" id="UP000196531"/>
    </source>
</evidence>
<dbReference type="SUPFAM" id="SSF161098">
    <property type="entry name" value="MetI-like"/>
    <property type="match status" value="1"/>
</dbReference>
<feature type="transmembrane region" description="Helical" evidence="10">
    <location>
        <begin position="81"/>
        <end position="102"/>
    </location>
</feature>
<feature type="transmembrane region" description="Helical" evidence="10">
    <location>
        <begin position="12"/>
        <end position="36"/>
    </location>
</feature>
<comment type="similarity">
    <text evidence="3 11">Belongs to the binding-protein-dependent transport system permease family. CysTW subfamily.</text>
</comment>
<organism evidence="13 14">
    <name type="scientific">Halobacteriovorax marinus</name>
    <dbReference type="NCBI Taxonomy" id="97084"/>
    <lineage>
        <taxon>Bacteria</taxon>
        <taxon>Pseudomonadati</taxon>
        <taxon>Bdellovibrionota</taxon>
        <taxon>Bacteriovoracia</taxon>
        <taxon>Bacteriovoracales</taxon>
        <taxon>Halobacteriovoraceae</taxon>
        <taxon>Halobacteriovorax</taxon>
    </lineage>
</organism>
<evidence type="ECO:0000256" key="7">
    <source>
        <dbReference type="ARBA" id="ARBA00022692"/>
    </source>
</evidence>
<dbReference type="InterPro" id="IPR011867">
    <property type="entry name" value="ModB_ABC"/>
</dbReference>
<sequence length="229" mass="24927">MSSSLEFGSIFLTLKVASVATIVLLILGTPLAWWMSRMKSPLKVVLEALVALPLVLPPTVLGFYLLVFLSPKGAVTNFLSLFGFSGQLTFNFTGLVIGSVIYSLPFTVQPLVHAFSNIPTNLLDAAKTMRASFLDRFKTIVLPLSRNGFLVAATLSFAHTVGEFGVVLMVGGNIPGSTRVVSIDIYNYVESLEYDKAHTLSAILLLFAITVLILVYSMNRRIAMKEKSC</sequence>
<evidence type="ECO:0000256" key="5">
    <source>
        <dbReference type="ARBA" id="ARBA00022475"/>
    </source>
</evidence>
<dbReference type="InterPro" id="IPR000515">
    <property type="entry name" value="MetI-like"/>
</dbReference>
<keyword evidence="4 10" id="KW-0813">Transport</keyword>
<dbReference type="PANTHER" id="PTHR30183">
    <property type="entry name" value="MOLYBDENUM TRANSPORT SYSTEM PERMEASE PROTEIN MODB"/>
    <property type="match status" value="1"/>
</dbReference>
<evidence type="ECO:0000256" key="3">
    <source>
        <dbReference type="ARBA" id="ARBA00007069"/>
    </source>
</evidence>
<evidence type="ECO:0000256" key="11">
    <source>
        <dbReference type="RuleBase" id="RU365097"/>
    </source>
</evidence>
<dbReference type="PANTHER" id="PTHR30183:SF8">
    <property type="entry name" value="MOLYBDENUM TRANSPORT SYSTEM PERMEASE"/>
    <property type="match status" value="1"/>
</dbReference>
<dbReference type="Pfam" id="PF00528">
    <property type="entry name" value="BPD_transp_1"/>
    <property type="match status" value="1"/>
</dbReference>
<dbReference type="Gene3D" id="1.10.3720.10">
    <property type="entry name" value="MetI-like"/>
    <property type="match status" value="1"/>
</dbReference>
<evidence type="ECO:0000259" key="12">
    <source>
        <dbReference type="PROSITE" id="PS50928"/>
    </source>
</evidence>
<proteinExistence type="inferred from homology"/>
<comment type="caution">
    <text evidence="13">The sequence shown here is derived from an EMBL/GenBank/DDBJ whole genome shotgun (WGS) entry which is preliminary data.</text>
</comment>
<gene>
    <name evidence="13" type="ORF">A9Q84_04500</name>
</gene>
<evidence type="ECO:0000256" key="2">
    <source>
        <dbReference type="ARBA" id="ARBA00004651"/>
    </source>
</evidence>
<dbReference type="NCBIfam" id="TIGR02141">
    <property type="entry name" value="modB_ABC"/>
    <property type="match status" value="1"/>
</dbReference>
<dbReference type="Proteomes" id="UP000196531">
    <property type="component" value="Unassembled WGS sequence"/>
</dbReference>
<keyword evidence="5 11" id="KW-1003">Cell membrane</keyword>
<feature type="transmembrane region" description="Helical" evidence="10">
    <location>
        <begin position="197"/>
        <end position="218"/>
    </location>
</feature>
<comment type="caution">
    <text evidence="11">Lacks conserved residue(s) required for the propagation of feature annotation.</text>
</comment>
<protein>
    <recommendedName>
        <fullName evidence="11">Molybdenum transport system permease</fullName>
    </recommendedName>
</protein>
<accession>A0A1Y5FB00</accession>
<evidence type="ECO:0000256" key="6">
    <source>
        <dbReference type="ARBA" id="ARBA00022505"/>
    </source>
</evidence>
<dbReference type="CDD" id="cd06261">
    <property type="entry name" value="TM_PBP2"/>
    <property type="match status" value="1"/>
</dbReference>
<dbReference type="EMBL" id="MAAO01000004">
    <property type="protein sequence ID" value="OUR98678.1"/>
    <property type="molecule type" value="Genomic_DNA"/>
</dbReference>
<evidence type="ECO:0000256" key="9">
    <source>
        <dbReference type="ARBA" id="ARBA00023136"/>
    </source>
</evidence>
<keyword evidence="6 11" id="KW-0500">Molybdenum</keyword>
<name>A0A1Y5FB00_9BACT</name>
<dbReference type="GO" id="GO:0005886">
    <property type="term" value="C:plasma membrane"/>
    <property type="evidence" value="ECO:0007669"/>
    <property type="project" value="UniProtKB-SubCell"/>
</dbReference>
<dbReference type="AlphaFoldDB" id="A0A1Y5FB00"/>